<feature type="region of interest" description="Disordered" evidence="1">
    <location>
        <begin position="252"/>
        <end position="325"/>
    </location>
</feature>
<sequence>MRVAAAAKKNTRRKIIVALVVLAKTGGGVGAFFATQGGSSESGSVPNDTTPATEATDSPTDLTLQSPSPSGVPSLSPTTVLLKYPPPSEDDYNAVAQQLPVEGEESMRVLGFALDMEAILSQDIEPGTVLSDIEAKLKSILVPSLVGCTDLGRRQLQGNLQAYRHLVSSLRFAIANAKVTVNLSDDGVCETETAQPCYRITVTFEVSLKGEEKILGIMGIILQLFQQDDLVDFLALNEPAEFLLLMTLASTDTTDEPSASPTGIPSIPPSMAPSSNPSTSSPSDAPSSHPTRAPIAGPTTNEPTEAPVPDRTPSPTDAPLTSSPT</sequence>
<name>A0AAD2G7D7_9STRA</name>
<feature type="compositionally biased region" description="Polar residues" evidence="1">
    <location>
        <begin position="36"/>
        <end position="65"/>
    </location>
</feature>
<evidence type="ECO:0000313" key="2">
    <source>
        <dbReference type="EMBL" id="CAJ1965421.1"/>
    </source>
</evidence>
<feature type="compositionally biased region" description="Low complexity" evidence="1">
    <location>
        <begin position="66"/>
        <end position="77"/>
    </location>
</feature>
<feature type="compositionally biased region" description="Low complexity" evidence="1">
    <location>
        <begin position="272"/>
        <end position="290"/>
    </location>
</feature>
<comment type="caution">
    <text evidence="2">The sequence shown here is derived from an EMBL/GenBank/DDBJ whole genome shotgun (WGS) entry which is preliminary data.</text>
</comment>
<feature type="compositionally biased region" description="Polar residues" evidence="1">
    <location>
        <begin position="252"/>
        <end position="263"/>
    </location>
</feature>
<evidence type="ECO:0000313" key="3">
    <source>
        <dbReference type="Proteomes" id="UP001295423"/>
    </source>
</evidence>
<feature type="compositionally biased region" description="Polar residues" evidence="1">
    <location>
        <begin position="313"/>
        <end position="325"/>
    </location>
</feature>
<evidence type="ECO:0000256" key="1">
    <source>
        <dbReference type="SAM" id="MobiDB-lite"/>
    </source>
</evidence>
<feature type="region of interest" description="Disordered" evidence="1">
    <location>
        <begin position="35"/>
        <end position="77"/>
    </location>
</feature>
<reference evidence="2" key="1">
    <citation type="submission" date="2023-08" db="EMBL/GenBank/DDBJ databases">
        <authorList>
            <person name="Audoor S."/>
            <person name="Bilcke G."/>
        </authorList>
    </citation>
    <scope>NUCLEOTIDE SEQUENCE</scope>
</reference>
<keyword evidence="3" id="KW-1185">Reference proteome</keyword>
<protein>
    <submittedName>
        <fullName evidence="2">Uncharacterized protein</fullName>
    </submittedName>
</protein>
<dbReference type="Proteomes" id="UP001295423">
    <property type="component" value="Unassembled WGS sequence"/>
</dbReference>
<gene>
    <name evidence="2" type="ORF">CYCCA115_LOCUS21107</name>
</gene>
<dbReference type="EMBL" id="CAKOGP040002202">
    <property type="protein sequence ID" value="CAJ1965421.1"/>
    <property type="molecule type" value="Genomic_DNA"/>
</dbReference>
<accession>A0AAD2G7D7</accession>
<dbReference type="AlphaFoldDB" id="A0AAD2G7D7"/>
<organism evidence="2 3">
    <name type="scientific">Cylindrotheca closterium</name>
    <dbReference type="NCBI Taxonomy" id="2856"/>
    <lineage>
        <taxon>Eukaryota</taxon>
        <taxon>Sar</taxon>
        <taxon>Stramenopiles</taxon>
        <taxon>Ochrophyta</taxon>
        <taxon>Bacillariophyta</taxon>
        <taxon>Bacillariophyceae</taxon>
        <taxon>Bacillariophycidae</taxon>
        <taxon>Bacillariales</taxon>
        <taxon>Bacillariaceae</taxon>
        <taxon>Cylindrotheca</taxon>
    </lineage>
</organism>
<proteinExistence type="predicted"/>